<dbReference type="InterPro" id="IPR011009">
    <property type="entry name" value="Kinase-like_dom_sf"/>
</dbReference>
<evidence type="ECO:0008006" key="3">
    <source>
        <dbReference type="Google" id="ProtNLM"/>
    </source>
</evidence>
<dbReference type="AlphaFoldDB" id="A0A6A1UQB6"/>
<dbReference type="EMBL" id="RXIC02000026">
    <property type="protein sequence ID" value="KAB1202704.1"/>
    <property type="molecule type" value="Genomic_DNA"/>
</dbReference>
<protein>
    <recommendedName>
        <fullName evidence="3">Protein kinase domain-containing protein</fullName>
    </recommendedName>
</protein>
<organism evidence="1 2">
    <name type="scientific">Morella rubra</name>
    <name type="common">Chinese bayberry</name>
    <dbReference type="NCBI Taxonomy" id="262757"/>
    <lineage>
        <taxon>Eukaryota</taxon>
        <taxon>Viridiplantae</taxon>
        <taxon>Streptophyta</taxon>
        <taxon>Embryophyta</taxon>
        <taxon>Tracheophyta</taxon>
        <taxon>Spermatophyta</taxon>
        <taxon>Magnoliopsida</taxon>
        <taxon>eudicotyledons</taxon>
        <taxon>Gunneridae</taxon>
        <taxon>Pentapetalae</taxon>
        <taxon>rosids</taxon>
        <taxon>fabids</taxon>
        <taxon>Fagales</taxon>
        <taxon>Myricaceae</taxon>
        <taxon>Morella</taxon>
    </lineage>
</organism>
<name>A0A6A1UQB6_9ROSI</name>
<gene>
    <name evidence="1" type="ORF">CJ030_MR8G022756</name>
</gene>
<dbReference type="GO" id="GO:0004672">
    <property type="term" value="F:protein kinase activity"/>
    <property type="evidence" value="ECO:0007669"/>
    <property type="project" value="TreeGrafter"/>
</dbReference>
<accession>A0A6A1UQB6</accession>
<dbReference type="PANTHER" id="PTHR48011">
    <property type="entry name" value="CCR4-NOT TRANSCRIPTIONAL COMPLEX SUBUNIT CAF120-RELATED"/>
    <property type="match status" value="1"/>
</dbReference>
<sequence>MALIKQRVLVKGTHSTVFLAESTDPDALPIAVKSSLFHRFSLLRLEDRVLTQLRGLPVIVQSFGSTISIKNSAQYDDLLLECATGGTLANNSKNLSKDGKDFLSKCFARDSTESWTPQMLLDHPFILDQVSAPQLSSGGPLDLRAPSFLHRSLGYSDGLPPPCWASFSSHNSLGSLASLTQPKCCSFSLLDAPSDLATKVVGFS</sequence>
<dbReference type="PANTHER" id="PTHR48011:SF18">
    <property type="entry name" value="MITOGEN-ACTIVATED PROTEIN KINASE KINASE KINASE 19-RELATED"/>
    <property type="match status" value="1"/>
</dbReference>
<comment type="caution">
    <text evidence="1">The sequence shown here is derived from an EMBL/GenBank/DDBJ whole genome shotgun (WGS) entry which is preliminary data.</text>
</comment>
<evidence type="ECO:0000313" key="2">
    <source>
        <dbReference type="Proteomes" id="UP000516437"/>
    </source>
</evidence>
<dbReference type="OrthoDB" id="25592at2759"/>
<evidence type="ECO:0000313" key="1">
    <source>
        <dbReference type="EMBL" id="KAB1202704.1"/>
    </source>
</evidence>
<dbReference type="SUPFAM" id="SSF56112">
    <property type="entry name" value="Protein kinase-like (PK-like)"/>
    <property type="match status" value="1"/>
</dbReference>
<proteinExistence type="predicted"/>
<dbReference type="Proteomes" id="UP000516437">
    <property type="component" value="Chromosome 8"/>
</dbReference>
<dbReference type="GO" id="GO:0007165">
    <property type="term" value="P:signal transduction"/>
    <property type="evidence" value="ECO:0007669"/>
    <property type="project" value="TreeGrafter"/>
</dbReference>
<keyword evidence="2" id="KW-1185">Reference proteome</keyword>
<dbReference type="InterPro" id="IPR052751">
    <property type="entry name" value="Plant_MAPKKK"/>
</dbReference>
<reference evidence="1 2" key="1">
    <citation type="journal article" date="2019" name="Plant Biotechnol. J.">
        <title>The red bayberry genome and genetic basis of sex determination.</title>
        <authorList>
            <person name="Jia H.M."/>
            <person name="Jia H.J."/>
            <person name="Cai Q.L."/>
            <person name="Wang Y."/>
            <person name="Zhao H.B."/>
            <person name="Yang W.F."/>
            <person name="Wang G.Y."/>
            <person name="Li Y.H."/>
            <person name="Zhan D.L."/>
            <person name="Shen Y.T."/>
            <person name="Niu Q.F."/>
            <person name="Chang L."/>
            <person name="Qiu J."/>
            <person name="Zhao L."/>
            <person name="Xie H.B."/>
            <person name="Fu W.Y."/>
            <person name="Jin J."/>
            <person name="Li X.W."/>
            <person name="Jiao Y."/>
            <person name="Zhou C.C."/>
            <person name="Tu T."/>
            <person name="Chai C.Y."/>
            <person name="Gao J.L."/>
            <person name="Fan L.J."/>
            <person name="van de Weg E."/>
            <person name="Wang J.Y."/>
            <person name="Gao Z.S."/>
        </authorList>
    </citation>
    <scope>NUCLEOTIDE SEQUENCE [LARGE SCALE GENOMIC DNA]</scope>
    <source>
        <tissue evidence="1">Leaves</tissue>
    </source>
</reference>